<reference evidence="1" key="1">
    <citation type="submission" date="2020-11" db="EMBL/GenBank/DDBJ databases">
        <title>Adaptations for nitrogen fixation in a non-lichenized fungal sporocarp promotes dispersal by wood-feeding termites.</title>
        <authorList>
            <consortium name="DOE Joint Genome Institute"/>
            <person name="Koch R.A."/>
            <person name="Yoon G."/>
            <person name="Arayal U."/>
            <person name="Lail K."/>
            <person name="Amirebrahimi M."/>
            <person name="Labutti K."/>
            <person name="Lipzen A."/>
            <person name="Riley R."/>
            <person name="Barry K."/>
            <person name="Henrissat B."/>
            <person name="Grigoriev I.V."/>
            <person name="Herr J.R."/>
            <person name="Aime M.C."/>
        </authorList>
    </citation>
    <scope>NUCLEOTIDE SEQUENCE</scope>
    <source>
        <strain evidence="1">MCA 3950</strain>
    </source>
</reference>
<protein>
    <submittedName>
        <fullName evidence="1">Uncharacterized protein</fullName>
    </submittedName>
</protein>
<name>A0A9P7VIB2_9AGAR</name>
<gene>
    <name evidence="1" type="ORF">BT62DRAFT_473346</name>
</gene>
<evidence type="ECO:0000313" key="2">
    <source>
        <dbReference type="Proteomes" id="UP000812287"/>
    </source>
</evidence>
<dbReference type="EMBL" id="MU250558">
    <property type="protein sequence ID" value="KAG7441568.1"/>
    <property type="molecule type" value="Genomic_DNA"/>
</dbReference>
<comment type="caution">
    <text evidence="1">The sequence shown here is derived from an EMBL/GenBank/DDBJ whole genome shotgun (WGS) entry which is preliminary data.</text>
</comment>
<sequence>MAQLPNLISVWLQDRATHARNLAAAELGSQINPAVDPTSLAICVFGCSNGCYSCTYSDLWRHHCVRRYRFYGEFIFPDVDTLYEGNGDITFDSKRSAMVSYLVTMVSRDPTTTTVENMDSWGRFRLLE</sequence>
<evidence type="ECO:0000313" key="1">
    <source>
        <dbReference type="EMBL" id="KAG7441568.1"/>
    </source>
</evidence>
<dbReference type="RefSeq" id="XP_043035068.1">
    <property type="nucleotide sequence ID" value="XM_043181078.1"/>
</dbReference>
<dbReference type="GeneID" id="66103374"/>
<accession>A0A9P7VIB2</accession>
<dbReference type="AlphaFoldDB" id="A0A9P7VIB2"/>
<organism evidence="1 2">
    <name type="scientific">Guyanagaster necrorhizus</name>
    <dbReference type="NCBI Taxonomy" id="856835"/>
    <lineage>
        <taxon>Eukaryota</taxon>
        <taxon>Fungi</taxon>
        <taxon>Dikarya</taxon>
        <taxon>Basidiomycota</taxon>
        <taxon>Agaricomycotina</taxon>
        <taxon>Agaricomycetes</taxon>
        <taxon>Agaricomycetidae</taxon>
        <taxon>Agaricales</taxon>
        <taxon>Marasmiineae</taxon>
        <taxon>Physalacriaceae</taxon>
        <taxon>Guyanagaster</taxon>
    </lineage>
</organism>
<dbReference type="OrthoDB" id="2322499at2759"/>
<dbReference type="Proteomes" id="UP000812287">
    <property type="component" value="Unassembled WGS sequence"/>
</dbReference>
<keyword evidence="2" id="KW-1185">Reference proteome</keyword>
<proteinExistence type="predicted"/>